<organism evidence="7 8">
    <name type="scientific">Luteimonas gilva</name>
    <dbReference type="NCBI Taxonomy" id="2572684"/>
    <lineage>
        <taxon>Bacteria</taxon>
        <taxon>Pseudomonadati</taxon>
        <taxon>Pseudomonadota</taxon>
        <taxon>Gammaproteobacteria</taxon>
        <taxon>Lysobacterales</taxon>
        <taxon>Lysobacteraceae</taxon>
        <taxon>Luteimonas</taxon>
    </lineage>
</organism>
<dbReference type="GO" id="GO:0005886">
    <property type="term" value="C:plasma membrane"/>
    <property type="evidence" value="ECO:0007669"/>
    <property type="project" value="UniProtKB-SubCell"/>
</dbReference>
<dbReference type="GO" id="GO:0043165">
    <property type="term" value="P:Gram-negative-bacterium-type cell outer membrane assembly"/>
    <property type="evidence" value="ECO:0007669"/>
    <property type="project" value="UniProtKB-UniRule"/>
</dbReference>
<dbReference type="GO" id="GO:0030288">
    <property type="term" value="C:outer membrane-bounded periplasmic space"/>
    <property type="evidence" value="ECO:0007669"/>
    <property type="project" value="TreeGrafter"/>
</dbReference>
<dbReference type="InterPro" id="IPR026265">
    <property type="entry name" value="LptC"/>
</dbReference>
<dbReference type="AlphaFoldDB" id="A0A4U5JWP4"/>
<reference evidence="7 8" key="1">
    <citation type="submission" date="2019-04" db="EMBL/GenBank/DDBJ databases">
        <title>Reference strain of H23.</title>
        <authorList>
            <person name="Luo X."/>
        </authorList>
    </citation>
    <scope>NUCLEOTIDE SEQUENCE [LARGE SCALE GENOMIC DNA]</scope>
    <source>
        <strain evidence="7 8">H23</strain>
    </source>
</reference>
<dbReference type="PANTHER" id="PTHR37481:SF1">
    <property type="entry name" value="LIPOPOLYSACCHARIDE EXPORT SYSTEM PROTEIN LPTC"/>
    <property type="match status" value="1"/>
</dbReference>
<gene>
    <name evidence="6 7" type="primary">lptC</name>
    <name evidence="7" type="ORF">FCE95_12515</name>
</gene>
<name>A0A4U5JWP4_9GAMM</name>
<evidence type="ECO:0000313" key="7">
    <source>
        <dbReference type="EMBL" id="TKR30909.1"/>
    </source>
</evidence>
<protein>
    <recommendedName>
        <fullName evidence="6">Lipopolysaccharide export system protein LptC</fullName>
    </recommendedName>
</protein>
<comment type="function">
    <text evidence="6">Involved in the assembly of lipopolysaccharide (LPS). Required for the translocation of LPS from the inner membrane to the outer membrane. Facilitates the transfer of LPS from the inner membrane to the periplasmic protein LptA. Could be a docking site for LptA.</text>
</comment>
<dbReference type="Pfam" id="PF06835">
    <property type="entry name" value="LptC"/>
    <property type="match status" value="1"/>
</dbReference>
<keyword evidence="5 6" id="KW-0472">Membrane</keyword>
<dbReference type="Proteomes" id="UP000308707">
    <property type="component" value="Unassembled WGS sequence"/>
</dbReference>
<evidence type="ECO:0000313" key="8">
    <source>
        <dbReference type="Proteomes" id="UP000308707"/>
    </source>
</evidence>
<evidence type="ECO:0000256" key="6">
    <source>
        <dbReference type="HAMAP-Rule" id="MF_01915"/>
    </source>
</evidence>
<comment type="caution">
    <text evidence="7">The sequence shown here is derived from an EMBL/GenBank/DDBJ whole genome shotgun (WGS) entry which is preliminary data.</text>
</comment>
<evidence type="ECO:0000256" key="3">
    <source>
        <dbReference type="ARBA" id="ARBA00022692"/>
    </source>
</evidence>
<evidence type="ECO:0000256" key="5">
    <source>
        <dbReference type="ARBA" id="ARBA00023136"/>
    </source>
</evidence>
<dbReference type="Gene3D" id="2.60.450.10">
    <property type="entry name" value="Lipopolysaccharide (LPS) transport protein A like domain"/>
    <property type="match status" value="1"/>
</dbReference>
<evidence type="ECO:0000256" key="4">
    <source>
        <dbReference type="ARBA" id="ARBA00022989"/>
    </source>
</evidence>
<comment type="similarity">
    <text evidence="6">Belongs to the LptC family.</text>
</comment>
<proteinExistence type="inferred from homology"/>
<dbReference type="GO" id="GO:0015221">
    <property type="term" value="F:lipopolysaccharide transmembrane transporter activity"/>
    <property type="evidence" value="ECO:0007669"/>
    <property type="project" value="InterPro"/>
</dbReference>
<dbReference type="InterPro" id="IPR052363">
    <property type="entry name" value="LPS_export_LptC"/>
</dbReference>
<keyword evidence="1 6" id="KW-1003">Cell membrane</keyword>
<keyword evidence="4 6" id="KW-1133">Transmembrane helix</keyword>
<dbReference type="GO" id="GO:0017089">
    <property type="term" value="F:glycolipid transfer activity"/>
    <property type="evidence" value="ECO:0007669"/>
    <property type="project" value="TreeGrafter"/>
</dbReference>
<accession>A0A4U5JWP4</accession>
<comment type="subunit">
    <text evidence="6">Component of the lipopolysaccharide transport and assembly complex. Interacts with LptA and the LptBFG transporter complex.</text>
</comment>
<dbReference type="OrthoDB" id="5973594at2"/>
<evidence type="ECO:0000256" key="2">
    <source>
        <dbReference type="ARBA" id="ARBA00022519"/>
    </source>
</evidence>
<dbReference type="EMBL" id="SZUA01000002">
    <property type="protein sequence ID" value="TKR30909.1"/>
    <property type="molecule type" value="Genomic_DNA"/>
</dbReference>
<dbReference type="RefSeq" id="WP_137267340.1">
    <property type="nucleotide sequence ID" value="NZ_SZUA01000002.1"/>
</dbReference>
<keyword evidence="2 6" id="KW-0997">Cell inner membrane</keyword>
<keyword evidence="3 6" id="KW-0812">Transmembrane</keyword>
<dbReference type="PANTHER" id="PTHR37481">
    <property type="entry name" value="LIPOPOLYSACCHARIDE EXPORT SYSTEM PROTEIN LPTC"/>
    <property type="match status" value="1"/>
</dbReference>
<dbReference type="HAMAP" id="MF_01915">
    <property type="entry name" value="LPS_assembly_LptC"/>
    <property type="match status" value="1"/>
</dbReference>
<keyword evidence="8" id="KW-1185">Reference proteome</keyword>
<dbReference type="NCBIfam" id="TIGR04409">
    <property type="entry name" value="LptC_YrbK"/>
    <property type="match status" value="1"/>
</dbReference>
<dbReference type="InterPro" id="IPR010664">
    <property type="entry name" value="LipoPS_assembly_LptC-rel"/>
</dbReference>
<evidence type="ECO:0000256" key="1">
    <source>
        <dbReference type="ARBA" id="ARBA00022475"/>
    </source>
</evidence>
<comment type="subcellular location">
    <subcellularLocation>
        <location evidence="6">Cell inner membrane</location>
        <topology evidence="6">Single-pass membrane protein</topology>
    </subcellularLocation>
</comment>
<sequence length="187" mass="21487">MNWRAILTLTLLVAAIFSGWSLWKQHQHERPSAARSDRPDYVLRDFEVVSLDEHGKEAFTLRAPQLKRRPDDKTMTLQTPLFFFPDKQGAYWQVRSQDAWVSAKGEEVRLQGDVNVDSPPGDPRPVKMATSRLNVFPDANRASTPELVTVTQPGLILRGRGFETDLKTKRYEFNSQVRTTYDPSTRR</sequence>